<evidence type="ECO:0000259" key="2">
    <source>
        <dbReference type="Pfam" id="PF04717"/>
    </source>
</evidence>
<dbReference type="EMBL" id="CP010086">
    <property type="protein sequence ID" value="AJG99811.2"/>
    <property type="molecule type" value="Genomic_DNA"/>
</dbReference>
<keyword evidence="1" id="KW-0472">Membrane</keyword>
<reference evidence="4" key="1">
    <citation type="submission" date="2014-12" db="EMBL/GenBank/DDBJ databases">
        <title>Genome sequence of Clostridium beijerinckii strain 59B.</title>
        <authorList>
            <person name="Little G.T."/>
            <person name="Minton N.P."/>
        </authorList>
    </citation>
    <scope>NUCLEOTIDE SEQUENCE [LARGE SCALE GENOMIC DNA]</scope>
    <source>
        <strain evidence="4">59B</strain>
    </source>
</reference>
<feature type="domain" description="Gp5/Type VI secretion system Vgr protein OB-fold" evidence="2">
    <location>
        <begin position="27"/>
        <end position="90"/>
    </location>
</feature>
<organism evidence="3 4">
    <name type="scientific">Clostridium beijerinckii</name>
    <name type="common">Clostridium MP</name>
    <dbReference type="NCBI Taxonomy" id="1520"/>
    <lineage>
        <taxon>Bacteria</taxon>
        <taxon>Bacillati</taxon>
        <taxon>Bacillota</taxon>
        <taxon>Clostridia</taxon>
        <taxon>Eubacteriales</taxon>
        <taxon>Clostridiaceae</taxon>
        <taxon>Clostridium</taxon>
    </lineage>
</organism>
<dbReference type="Pfam" id="PF04717">
    <property type="entry name" value="Phage_base_V"/>
    <property type="match status" value="1"/>
</dbReference>
<dbReference type="AlphaFoldDB" id="A0A0B5QNG8"/>
<dbReference type="KEGG" id="cbei:LF65_03248"/>
<sequence length="134" mass="15073">MCRKNGVWQTKLHNSLLSGASLEGKVIDRQGEQVKLQLKIDDNQNNEEASWFRFAPPTGNMMYCMPVIGTDARLYFPNESSEEPIVTGCLRTNGSSSPLSIKFEDNVGVTLTILGSLYFIIFFINICVIDHRLK</sequence>
<keyword evidence="1" id="KW-1133">Transmembrane helix</keyword>
<feature type="transmembrane region" description="Helical" evidence="1">
    <location>
        <begin position="107"/>
        <end position="129"/>
    </location>
</feature>
<evidence type="ECO:0000313" key="3">
    <source>
        <dbReference type="EMBL" id="AJG99811.2"/>
    </source>
</evidence>
<dbReference type="Proteomes" id="UP000031866">
    <property type="component" value="Chromosome"/>
</dbReference>
<name>A0A0B5QNG8_CLOBE</name>
<accession>A0A0B5QNG8</accession>
<dbReference type="STRING" id="1520.LF65_03248"/>
<evidence type="ECO:0000313" key="4">
    <source>
        <dbReference type="Proteomes" id="UP000031866"/>
    </source>
</evidence>
<evidence type="ECO:0000256" key="1">
    <source>
        <dbReference type="SAM" id="Phobius"/>
    </source>
</evidence>
<gene>
    <name evidence="3" type="ORF">LF65_03248</name>
</gene>
<dbReference type="InterPro" id="IPR006531">
    <property type="entry name" value="Gp5/Vgr_OB"/>
</dbReference>
<dbReference type="OrthoDB" id="1878078at2"/>
<protein>
    <recommendedName>
        <fullName evidence="2">Gp5/Type VI secretion system Vgr protein OB-fold domain-containing protein</fullName>
    </recommendedName>
</protein>
<proteinExistence type="predicted"/>
<keyword evidence="1" id="KW-0812">Transmembrane</keyword>